<dbReference type="EMBL" id="CP032416">
    <property type="protein sequence ID" value="AYD40227.1"/>
    <property type="molecule type" value="Genomic_DNA"/>
</dbReference>
<dbReference type="Proteomes" id="UP000266301">
    <property type="component" value="Chromosome"/>
</dbReference>
<protein>
    <submittedName>
        <fullName evidence="1">Uncharacterized protein</fullName>
    </submittedName>
</protein>
<proteinExistence type="predicted"/>
<name>A0A386H3E3_9CLOT</name>
<dbReference type="OrthoDB" id="86642at2"/>
<dbReference type="AlphaFoldDB" id="A0A386H3E3"/>
<dbReference type="RefSeq" id="WP_119971638.1">
    <property type="nucleotide sequence ID" value="NZ_CP032416.1"/>
</dbReference>
<dbReference type="KEGG" id="cfer:D4Z93_06725"/>
<evidence type="ECO:0000313" key="1">
    <source>
        <dbReference type="EMBL" id="AYD40227.1"/>
    </source>
</evidence>
<accession>A0A386H3E3</accession>
<reference evidence="1 2" key="1">
    <citation type="journal article" date="2019" name="Int. J. Syst. Evol. Microbiol.">
        <title>Clostridium fermenticellae sp. nov., isolated from the mud in a fermentation cellar for the production of the Chinese liquor, baijiu.</title>
        <authorList>
            <person name="Xu P.X."/>
            <person name="Chai L.J."/>
            <person name="Qiu T."/>
            <person name="Zhang X.J."/>
            <person name="Lu Z.M."/>
            <person name="Xiao C."/>
            <person name="Wang S.T."/>
            <person name="Shen C.H."/>
            <person name="Shi J.S."/>
            <person name="Xu Z.H."/>
        </authorList>
    </citation>
    <scope>NUCLEOTIDE SEQUENCE [LARGE SCALE GENOMIC DNA]</scope>
    <source>
        <strain evidence="1 2">JN500901</strain>
    </source>
</reference>
<keyword evidence="2" id="KW-1185">Reference proteome</keyword>
<organism evidence="1 2">
    <name type="scientific">Clostridium fermenticellae</name>
    <dbReference type="NCBI Taxonomy" id="2068654"/>
    <lineage>
        <taxon>Bacteria</taxon>
        <taxon>Bacillati</taxon>
        <taxon>Bacillota</taxon>
        <taxon>Clostridia</taxon>
        <taxon>Eubacteriales</taxon>
        <taxon>Clostridiaceae</taxon>
        <taxon>Clostridium</taxon>
    </lineage>
</organism>
<dbReference type="Gene3D" id="3.30.70.1900">
    <property type="match status" value="1"/>
</dbReference>
<evidence type="ECO:0000313" key="2">
    <source>
        <dbReference type="Proteomes" id="UP000266301"/>
    </source>
</evidence>
<sequence>MDIVEINVKVFTLQNITTREALEDLSRLIDKSFYKNEALENFHEKNTMKNYCFNSLYPLDVKTKIYKKGEIYNFQLRCIGDELREHFLKFLCNEYTLKLKVLVCKSKIVPKRPIERVYSITPVIVKMPGSDKIVYWRNGYTEEQFFEYIRTTSIKKYEVLTGKIVDKNLKLFNYSKIDNKKPIAADFKDKKLLGDKVTLTIETNDDAQNIAYMLLGTGTADMCPRGYGFMNYQYIK</sequence>
<gene>
    <name evidence="1" type="ORF">D4Z93_06725</name>
</gene>